<accession>A0A0E9V1B6</accession>
<reference evidence="1" key="2">
    <citation type="journal article" date="2015" name="Fish Shellfish Immunol.">
        <title>Early steps in the European eel (Anguilla anguilla)-Vibrio vulnificus interaction in the gills: Role of the RtxA13 toxin.</title>
        <authorList>
            <person name="Callol A."/>
            <person name="Pajuelo D."/>
            <person name="Ebbesson L."/>
            <person name="Teles M."/>
            <person name="MacKenzie S."/>
            <person name="Amaro C."/>
        </authorList>
    </citation>
    <scope>NUCLEOTIDE SEQUENCE</scope>
</reference>
<dbReference type="EMBL" id="GBXM01037529">
    <property type="protein sequence ID" value="JAH71048.1"/>
    <property type="molecule type" value="Transcribed_RNA"/>
</dbReference>
<protein>
    <submittedName>
        <fullName evidence="1">Uncharacterized protein</fullName>
    </submittedName>
</protein>
<evidence type="ECO:0000313" key="1">
    <source>
        <dbReference type="EMBL" id="JAH71048.1"/>
    </source>
</evidence>
<name>A0A0E9V1B6_ANGAN</name>
<dbReference type="AlphaFoldDB" id="A0A0E9V1B6"/>
<organism evidence="1">
    <name type="scientific">Anguilla anguilla</name>
    <name type="common">European freshwater eel</name>
    <name type="synonym">Muraena anguilla</name>
    <dbReference type="NCBI Taxonomy" id="7936"/>
    <lineage>
        <taxon>Eukaryota</taxon>
        <taxon>Metazoa</taxon>
        <taxon>Chordata</taxon>
        <taxon>Craniata</taxon>
        <taxon>Vertebrata</taxon>
        <taxon>Euteleostomi</taxon>
        <taxon>Actinopterygii</taxon>
        <taxon>Neopterygii</taxon>
        <taxon>Teleostei</taxon>
        <taxon>Anguilliformes</taxon>
        <taxon>Anguillidae</taxon>
        <taxon>Anguilla</taxon>
    </lineage>
</organism>
<proteinExistence type="predicted"/>
<sequence>MQSSEAFPLFLSLKWHYVIFKYTDFSHILPLLMKHIH</sequence>
<reference evidence="1" key="1">
    <citation type="submission" date="2014-11" db="EMBL/GenBank/DDBJ databases">
        <authorList>
            <person name="Amaro Gonzalez C."/>
        </authorList>
    </citation>
    <scope>NUCLEOTIDE SEQUENCE</scope>
</reference>